<dbReference type="RefSeq" id="XP_075099180.1">
    <property type="nucleotide sequence ID" value="XM_075243079.1"/>
</dbReference>
<name>A0AC58TPQ4_TOBAC</name>
<proteinExistence type="predicted"/>
<evidence type="ECO:0000313" key="1">
    <source>
        <dbReference type="Proteomes" id="UP000790787"/>
    </source>
</evidence>
<organism evidence="1 2">
    <name type="scientific">Nicotiana tabacum</name>
    <name type="common">Common tobacco</name>
    <dbReference type="NCBI Taxonomy" id="4097"/>
    <lineage>
        <taxon>Eukaryota</taxon>
        <taxon>Viridiplantae</taxon>
        <taxon>Streptophyta</taxon>
        <taxon>Embryophyta</taxon>
        <taxon>Tracheophyta</taxon>
        <taxon>Spermatophyta</taxon>
        <taxon>Magnoliopsida</taxon>
        <taxon>eudicotyledons</taxon>
        <taxon>Gunneridae</taxon>
        <taxon>Pentapetalae</taxon>
        <taxon>asterids</taxon>
        <taxon>lamiids</taxon>
        <taxon>Solanales</taxon>
        <taxon>Solanaceae</taxon>
        <taxon>Nicotianoideae</taxon>
        <taxon>Nicotianeae</taxon>
        <taxon>Nicotiana</taxon>
    </lineage>
</organism>
<accession>A0AC58TPQ4</accession>
<reference evidence="1" key="1">
    <citation type="journal article" date="2014" name="Nat. Commun.">
        <title>The tobacco genome sequence and its comparison with those of tomato and potato.</title>
        <authorList>
            <person name="Sierro N."/>
            <person name="Battey J.N."/>
            <person name="Ouadi S."/>
            <person name="Bakaher N."/>
            <person name="Bovet L."/>
            <person name="Willig A."/>
            <person name="Goepfert S."/>
            <person name="Peitsch M.C."/>
            <person name="Ivanov N.V."/>
        </authorList>
    </citation>
    <scope>NUCLEOTIDE SEQUENCE [LARGE SCALE GENOMIC DNA]</scope>
</reference>
<sequence length="134" mass="14890">MAPSTEETTPIVAAPKIALNDATHHFYLHPSDSPRMVLVNSISYGKSYGGWRTTIVIALSAKNKIGFIDGSIKEPDLNSDTHKAWNRYNDMVISWLLNSLSKDIADSVLYSKTAKDIRIELEAKFSQCNGAQLY</sequence>
<gene>
    <name evidence="2" type="primary">LOC142176039</name>
</gene>
<dbReference type="Proteomes" id="UP000790787">
    <property type="component" value="Chromosome 22"/>
</dbReference>
<protein>
    <submittedName>
        <fullName evidence="2">Uncharacterized protein LOC142176039</fullName>
    </submittedName>
</protein>
<evidence type="ECO:0000313" key="2">
    <source>
        <dbReference type="RefSeq" id="XP_075099180.1"/>
    </source>
</evidence>
<reference evidence="2" key="2">
    <citation type="submission" date="2025-08" db="UniProtKB">
        <authorList>
            <consortium name="RefSeq"/>
        </authorList>
    </citation>
    <scope>IDENTIFICATION</scope>
    <source>
        <tissue evidence="2">Leaf</tissue>
    </source>
</reference>
<keyword evidence="1" id="KW-1185">Reference proteome</keyword>